<dbReference type="Proteomes" id="UP000324222">
    <property type="component" value="Unassembled WGS sequence"/>
</dbReference>
<gene>
    <name evidence="1" type="ORF">E2C01_079264</name>
</gene>
<keyword evidence="2" id="KW-1185">Reference proteome</keyword>
<organism evidence="1 2">
    <name type="scientific">Portunus trituberculatus</name>
    <name type="common">Swimming crab</name>
    <name type="synonym">Neptunus trituberculatus</name>
    <dbReference type="NCBI Taxonomy" id="210409"/>
    <lineage>
        <taxon>Eukaryota</taxon>
        <taxon>Metazoa</taxon>
        <taxon>Ecdysozoa</taxon>
        <taxon>Arthropoda</taxon>
        <taxon>Crustacea</taxon>
        <taxon>Multicrustacea</taxon>
        <taxon>Malacostraca</taxon>
        <taxon>Eumalacostraca</taxon>
        <taxon>Eucarida</taxon>
        <taxon>Decapoda</taxon>
        <taxon>Pleocyemata</taxon>
        <taxon>Brachyura</taxon>
        <taxon>Eubrachyura</taxon>
        <taxon>Portunoidea</taxon>
        <taxon>Portunidae</taxon>
        <taxon>Portuninae</taxon>
        <taxon>Portunus</taxon>
    </lineage>
</organism>
<accession>A0A5B7IPV2</accession>
<dbReference type="AlphaFoldDB" id="A0A5B7IPV2"/>
<protein>
    <submittedName>
        <fullName evidence="1">Uncharacterized protein</fullName>
    </submittedName>
</protein>
<reference evidence="1 2" key="1">
    <citation type="submission" date="2019-05" db="EMBL/GenBank/DDBJ databases">
        <title>Another draft genome of Portunus trituberculatus and its Hox gene families provides insights of decapod evolution.</title>
        <authorList>
            <person name="Jeong J.-H."/>
            <person name="Song I."/>
            <person name="Kim S."/>
            <person name="Choi T."/>
            <person name="Kim D."/>
            <person name="Ryu S."/>
            <person name="Kim W."/>
        </authorList>
    </citation>
    <scope>NUCLEOTIDE SEQUENCE [LARGE SCALE GENOMIC DNA]</scope>
    <source>
        <tissue evidence="1">Muscle</tissue>
    </source>
</reference>
<evidence type="ECO:0000313" key="2">
    <source>
        <dbReference type="Proteomes" id="UP000324222"/>
    </source>
</evidence>
<proteinExistence type="predicted"/>
<sequence>MLGATQAGMKLWPTLCR</sequence>
<evidence type="ECO:0000313" key="1">
    <source>
        <dbReference type="EMBL" id="MPC84525.1"/>
    </source>
</evidence>
<dbReference type="EMBL" id="VSRR010065650">
    <property type="protein sequence ID" value="MPC84525.1"/>
    <property type="molecule type" value="Genomic_DNA"/>
</dbReference>
<comment type="caution">
    <text evidence="1">The sequence shown here is derived from an EMBL/GenBank/DDBJ whole genome shotgun (WGS) entry which is preliminary data.</text>
</comment>
<name>A0A5B7IPV2_PORTR</name>